<dbReference type="GO" id="GO:0032259">
    <property type="term" value="P:methylation"/>
    <property type="evidence" value="ECO:0007669"/>
    <property type="project" value="UniProtKB-KW"/>
</dbReference>
<dbReference type="PANTHER" id="PTHR33841">
    <property type="entry name" value="DNA METHYLTRANSFERASE YEEA-RELATED"/>
    <property type="match status" value="1"/>
</dbReference>
<dbReference type="EMBL" id="BARW01002781">
    <property type="protein sequence ID" value="GAI60104.1"/>
    <property type="molecule type" value="Genomic_DNA"/>
</dbReference>
<proteinExistence type="predicted"/>
<dbReference type="EC" id="2.1.1.72" evidence="1"/>
<evidence type="ECO:0000256" key="1">
    <source>
        <dbReference type="ARBA" id="ARBA00011900"/>
    </source>
</evidence>
<dbReference type="GO" id="GO:0009007">
    <property type="term" value="F:site-specific DNA-methyltransferase (adenine-specific) activity"/>
    <property type="evidence" value="ECO:0007669"/>
    <property type="project" value="UniProtKB-EC"/>
</dbReference>
<accession>X1RX70</accession>
<sequence length="293" mass="34398">KNSIKKLNVKKWRLLKSSEQINIRKIETIGIPISELFEIRTGLATLKDNLYFVDGGKKVNNYYIKEFNGCNYEIETSITRSVYKISDLRNQDDVKQNTRKIIFPYEIKNNNIQIISKDTLRDVYPKCYKYFKAIKEELLSRDKGKLKVKIWYAYGRSQGLTKTGKKITTPTFSKHPRFLLILEKDAFFTNGYGIYFKDSKTPKDTLFCDIDNNLIAQEKNIDIIQKILNSEVMDYYIRKTSVGIAGGYYCYQKNFIEKFTIPKFKKNEISTLKNFVDKGLINDFLKQKYQVSL</sequence>
<dbReference type="PANTHER" id="PTHR33841:SF6">
    <property type="entry name" value="TYPE II METHYLTRANSFERASE M.HINDII"/>
    <property type="match status" value="1"/>
</dbReference>
<evidence type="ECO:0000256" key="4">
    <source>
        <dbReference type="ARBA" id="ARBA00022747"/>
    </source>
</evidence>
<organism evidence="7">
    <name type="scientific">marine sediment metagenome</name>
    <dbReference type="NCBI Taxonomy" id="412755"/>
    <lineage>
        <taxon>unclassified sequences</taxon>
        <taxon>metagenomes</taxon>
        <taxon>ecological metagenomes</taxon>
    </lineage>
</organism>
<comment type="catalytic activity">
    <reaction evidence="6">
        <text>a 2'-deoxyadenosine in DNA + S-adenosyl-L-methionine = an N(6)-methyl-2'-deoxyadenosine in DNA + S-adenosyl-L-homocysteine + H(+)</text>
        <dbReference type="Rhea" id="RHEA:15197"/>
        <dbReference type="Rhea" id="RHEA-COMP:12418"/>
        <dbReference type="Rhea" id="RHEA-COMP:12419"/>
        <dbReference type="ChEBI" id="CHEBI:15378"/>
        <dbReference type="ChEBI" id="CHEBI:57856"/>
        <dbReference type="ChEBI" id="CHEBI:59789"/>
        <dbReference type="ChEBI" id="CHEBI:90615"/>
        <dbReference type="ChEBI" id="CHEBI:90616"/>
        <dbReference type="EC" id="2.1.1.72"/>
    </reaction>
</comment>
<evidence type="ECO:0000313" key="7">
    <source>
        <dbReference type="EMBL" id="GAI60104.1"/>
    </source>
</evidence>
<feature type="non-terminal residue" evidence="7">
    <location>
        <position position="1"/>
    </location>
</feature>
<dbReference type="AlphaFoldDB" id="X1RX70"/>
<comment type="caution">
    <text evidence="7">The sequence shown here is derived from an EMBL/GenBank/DDBJ whole genome shotgun (WGS) entry which is preliminary data.</text>
</comment>
<dbReference type="GO" id="GO:0009307">
    <property type="term" value="P:DNA restriction-modification system"/>
    <property type="evidence" value="ECO:0007669"/>
    <property type="project" value="UniProtKB-KW"/>
</dbReference>
<evidence type="ECO:0000256" key="6">
    <source>
        <dbReference type="ARBA" id="ARBA00047942"/>
    </source>
</evidence>
<gene>
    <name evidence="7" type="ORF">S12H4_07510</name>
</gene>
<name>X1RX70_9ZZZZ</name>
<keyword evidence="4" id="KW-0680">Restriction system</keyword>
<dbReference type="InterPro" id="IPR050953">
    <property type="entry name" value="N4_N6_ade-DNA_methylase"/>
</dbReference>
<keyword evidence="2" id="KW-0489">Methyltransferase</keyword>
<evidence type="ECO:0000256" key="5">
    <source>
        <dbReference type="ARBA" id="ARBA00023125"/>
    </source>
</evidence>
<keyword evidence="5" id="KW-0238">DNA-binding</keyword>
<dbReference type="GO" id="GO:0003677">
    <property type="term" value="F:DNA binding"/>
    <property type="evidence" value="ECO:0007669"/>
    <property type="project" value="UniProtKB-KW"/>
</dbReference>
<keyword evidence="3" id="KW-0808">Transferase</keyword>
<reference evidence="7" key="1">
    <citation type="journal article" date="2014" name="Front. Microbiol.">
        <title>High frequency of phylogenetically diverse reductive dehalogenase-homologous genes in deep subseafloor sedimentary metagenomes.</title>
        <authorList>
            <person name="Kawai M."/>
            <person name="Futagami T."/>
            <person name="Toyoda A."/>
            <person name="Takaki Y."/>
            <person name="Nishi S."/>
            <person name="Hori S."/>
            <person name="Arai W."/>
            <person name="Tsubouchi T."/>
            <person name="Morono Y."/>
            <person name="Uchiyama I."/>
            <person name="Ito T."/>
            <person name="Fujiyama A."/>
            <person name="Inagaki F."/>
            <person name="Takami H."/>
        </authorList>
    </citation>
    <scope>NUCLEOTIDE SEQUENCE</scope>
    <source>
        <strain evidence="7">Expedition CK06-06</strain>
    </source>
</reference>
<evidence type="ECO:0000256" key="2">
    <source>
        <dbReference type="ARBA" id="ARBA00022603"/>
    </source>
</evidence>
<evidence type="ECO:0000256" key="3">
    <source>
        <dbReference type="ARBA" id="ARBA00022679"/>
    </source>
</evidence>
<protein>
    <recommendedName>
        <fullName evidence="1">site-specific DNA-methyltransferase (adenine-specific)</fullName>
        <ecNumber evidence="1">2.1.1.72</ecNumber>
    </recommendedName>
</protein>